<comment type="caution">
    <text evidence="2">The sequence shown here is derived from an EMBL/GenBank/DDBJ whole genome shotgun (WGS) entry which is preliminary data.</text>
</comment>
<dbReference type="Proteomes" id="UP000277671">
    <property type="component" value="Unassembled WGS sequence"/>
</dbReference>
<dbReference type="SUPFAM" id="SSF53850">
    <property type="entry name" value="Periplasmic binding protein-like II"/>
    <property type="match status" value="1"/>
</dbReference>
<evidence type="ECO:0000313" key="3">
    <source>
        <dbReference type="Proteomes" id="UP000277671"/>
    </source>
</evidence>
<proteinExistence type="predicted"/>
<dbReference type="InterPro" id="IPR006059">
    <property type="entry name" value="SBP"/>
</dbReference>
<organism evidence="2 3">
    <name type="scientific">Micromonospora pisi</name>
    <dbReference type="NCBI Taxonomy" id="589240"/>
    <lineage>
        <taxon>Bacteria</taxon>
        <taxon>Bacillati</taxon>
        <taxon>Actinomycetota</taxon>
        <taxon>Actinomycetes</taxon>
        <taxon>Micromonosporales</taxon>
        <taxon>Micromonosporaceae</taxon>
        <taxon>Micromonospora</taxon>
    </lineage>
</organism>
<dbReference type="PROSITE" id="PS51257">
    <property type="entry name" value="PROKAR_LIPOPROTEIN"/>
    <property type="match status" value="1"/>
</dbReference>
<keyword evidence="3" id="KW-1185">Reference proteome</keyword>
<reference evidence="2 3" key="1">
    <citation type="submission" date="2018-10" db="EMBL/GenBank/DDBJ databases">
        <title>Sequencing the genomes of 1000 actinobacteria strains.</title>
        <authorList>
            <person name="Klenk H.-P."/>
        </authorList>
    </citation>
    <scope>NUCLEOTIDE SEQUENCE [LARGE SCALE GENOMIC DNA]</scope>
    <source>
        <strain evidence="2 3">DSM 45175</strain>
    </source>
</reference>
<dbReference type="InterPro" id="IPR050490">
    <property type="entry name" value="Bact_solute-bd_prot1"/>
</dbReference>
<dbReference type="Gene3D" id="3.40.190.10">
    <property type="entry name" value="Periplasmic binding protein-like II"/>
    <property type="match status" value="2"/>
</dbReference>
<sequence>MPAVSRIPGRRVSRLWTAAALAMVTLLTSSLTACGGTRDTPTDEAIRLSVFWWGGEKRAELTERALQLYSSRHPEVTFQVTWQGNTGYYERLSNQAAGGNAPDLFQIDDNYLTEYAERDIVLDLSDYVSTGRIDLTTLPPSLAQYGQLNGRTMGVAAAENTPGLIYNRSLLKRLDLPEPYVGMPYDEFVDWAAEVTESTNGKIAGTMDPSADYKALWLWLRAQGKELYRGRQLGFTEADLTRWFDLWRDARTAEATPSAKVVAQANSGDVTRQLVATGKAATSFMWSNQLPELQKLTKDELAVVSYPGAPKAQWARASMYWAAFRGTRHPEVVADVINFLVNDVEAGQILGTERGLSANLSVRSYVADSLTDESMKRSASFETSMVDRFGAAPTPPPRGHAKVRALLITVAESAQAGRATSKQAATEFVSQANAALAGG</sequence>
<name>A0A495JHA7_9ACTN</name>
<dbReference type="AlphaFoldDB" id="A0A495JHA7"/>
<evidence type="ECO:0000256" key="1">
    <source>
        <dbReference type="SAM" id="SignalP"/>
    </source>
</evidence>
<feature type="chain" id="PRO_5038348868" evidence="1">
    <location>
        <begin position="34"/>
        <end position="439"/>
    </location>
</feature>
<feature type="signal peptide" evidence="1">
    <location>
        <begin position="1"/>
        <end position="33"/>
    </location>
</feature>
<accession>A0A495JHA7</accession>
<dbReference type="Pfam" id="PF13416">
    <property type="entry name" value="SBP_bac_8"/>
    <property type="match status" value="1"/>
</dbReference>
<evidence type="ECO:0000313" key="2">
    <source>
        <dbReference type="EMBL" id="RKR88263.1"/>
    </source>
</evidence>
<dbReference type="PANTHER" id="PTHR43649">
    <property type="entry name" value="ARABINOSE-BINDING PROTEIN-RELATED"/>
    <property type="match status" value="1"/>
</dbReference>
<keyword evidence="1" id="KW-0732">Signal</keyword>
<gene>
    <name evidence="2" type="ORF">BDK92_2571</name>
</gene>
<dbReference type="RefSeq" id="WP_246016996.1">
    <property type="nucleotide sequence ID" value="NZ_RBKT01000001.1"/>
</dbReference>
<protein>
    <submittedName>
        <fullName evidence="2">Carbohydrate ABC transporter substrate-binding protein (CUT1 family)</fullName>
    </submittedName>
</protein>
<dbReference type="PANTHER" id="PTHR43649:SF11">
    <property type="entry name" value="ABC TRANSPORTER SUBSTRATE-BINDING PROTEIN YESO-RELATED"/>
    <property type="match status" value="1"/>
</dbReference>
<dbReference type="EMBL" id="RBKT01000001">
    <property type="protein sequence ID" value="RKR88263.1"/>
    <property type="molecule type" value="Genomic_DNA"/>
</dbReference>